<comment type="caution">
    <text evidence="6">Lacks conserved residue(s) required for the propagation of feature annotation.</text>
</comment>
<evidence type="ECO:0000256" key="3">
    <source>
        <dbReference type="ARBA" id="ARBA00023123"/>
    </source>
</evidence>
<evidence type="ECO:0000256" key="2">
    <source>
        <dbReference type="ARBA" id="ARBA00022840"/>
    </source>
</evidence>
<keyword evidence="1" id="KW-0547">Nucleotide-binding</keyword>
<dbReference type="InterPro" id="IPR010926">
    <property type="entry name" value="Myosin_TH1"/>
</dbReference>
<keyword evidence="3 6" id="KW-0518">Myosin</keyword>
<keyword evidence="2" id="KW-0067">ATP-binding</keyword>
<dbReference type="GO" id="GO:0000146">
    <property type="term" value="F:microfilament motor activity"/>
    <property type="evidence" value="ECO:0007669"/>
    <property type="project" value="TreeGrafter"/>
</dbReference>
<dbReference type="Proteomes" id="UP001497482">
    <property type="component" value="Chromosome 1"/>
</dbReference>
<dbReference type="Gene3D" id="6.20.240.20">
    <property type="match status" value="1"/>
</dbReference>
<evidence type="ECO:0000259" key="7">
    <source>
        <dbReference type="PROSITE" id="PS51456"/>
    </source>
</evidence>
<dbReference type="InterPro" id="IPR000048">
    <property type="entry name" value="IQ_motif_EF-hand-BS"/>
</dbReference>
<dbReference type="GO" id="GO:0005902">
    <property type="term" value="C:microvillus"/>
    <property type="evidence" value="ECO:0007669"/>
    <property type="project" value="TreeGrafter"/>
</dbReference>
<keyword evidence="5 6" id="KW-0009">Actin-binding</keyword>
<dbReference type="GO" id="GO:0006897">
    <property type="term" value="P:endocytosis"/>
    <property type="evidence" value="ECO:0007669"/>
    <property type="project" value="TreeGrafter"/>
</dbReference>
<evidence type="ECO:0000256" key="1">
    <source>
        <dbReference type="ARBA" id="ARBA00022741"/>
    </source>
</evidence>
<dbReference type="PANTHER" id="PTHR13140:SF353">
    <property type="entry name" value="UNCONVENTIONAL MYOSIN-IH"/>
    <property type="match status" value="1"/>
</dbReference>
<accession>A0AAV2IWL8</accession>
<dbReference type="GO" id="GO:0030048">
    <property type="term" value="P:actin filament-based movement"/>
    <property type="evidence" value="ECO:0007669"/>
    <property type="project" value="TreeGrafter"/>
</dbReference>
<evidence type="ECO:0000256" key="6">
    <source>
        <dbReference type="PROSITE-ProRule" id="PRU00782"/>
    </source>
</evidence>
<dbReference type="GO" id="GO:0016459">
    <property type="term" value="C:myosin complex"/>
    <property type="evidence" value="ECO:0007669"/>
    <property type="project" value="UniProtKB-KW"/>
</dbReference>
<reference evidence="9 10" key="1">
    <citation type="submission" date="2024-04" db="EMBL/GenBank/DDBJ databases">
        <authorList>
            <person name="Waldvogel A.-M."/>
            <person name="Schoenle A."/>
        </authorList>
    </citation>
    <scope>NUCLEOTIDE SEQUENCE [LARGE SCALE GENOMIC DNA]</scope>
</reference>
<dbReference type="InterPro" id="IPR027417">
    <property type="entry name" value="P-loop_NTPase"/>
</dbReference>
<dbReference type="GO" id="GO:0005737">
    <property type="term" value="C:cytoplasm"/>
    <property type="evidence" value="ECO:0007669"/>
    <property type="project" value="TreeGrafter"/>
</dbReference>
<gene>
    <name evidence="9" type="ORF">KC01_LOCUS1860</name>
</gene>
<dbReference type="AlphaFoldDB" id="A0AAV2IWL8"/>
<keyword evidence="10" id="KW-1185">Reference proteome</keyword>
<evidence type="ECO:0000259" key="8">
    <source>
        <dbReference type="PROSITE" id="PS51757"/>
    </source>
</evidence>
<dbReference type="Gene3D" id="1.20.58.530">
    <property type="match status" value="1"/>
</dbReference>
<proteinExistence type="inferred from homology"/>
<keyword evidence="4" id="KW-0505">Motor protein</keyword>
<dbReference type="PANTHER" id="PTHR13140">
    <property type="entry name" value="MYOSIN"/>
    <property type="match status" value="1"/>
</dbReference>
<evidence type="ECO:0000313" key="9">
    <source>
        <dbReference type="EMBL" id="CAL1569420.1"/>
    </source>
</evidence>
<comment type="similarity">
    <text evidence="6">Belongs to the TRAFAC class myosin-kinesin ATPase superfamily. Myosin family.</text>
</comment>
<dbReference type="PROSITE" id="PS50096">
    <property type="entry name" value="IQ"/>
    <property type="match status" value="2"/>
</dbReference>
<feature type="domain" description="Myosin motor" evidence="7">
    <location>
        <begin position="1"/>
        <end position="171"/>
    </location>
</feature>
<dbReference type="GO" id="GO:0007015">
    <property type="term" value="P:actin filament organization"/>
    <property type="evidence" value="ECO:0007669"/>
    <property type="project" value="TreeGrafter"/>
</dbReference>
<dbReference type="Gene3D" id="1.20.5.190">
    <property type="match status" value="1"/>
</dbReference>
<feature type="domain" description="TH1" evidence="8">
    <location>
        <begin position="326"/>
        <end position="424"/>
    </location>
</feature>
<dbReference type="GO" id="GO:0005886">
    <property type="term" value="C:plasma membrane"/>
    <property type="evidence" value="ECO:0007669"/>
    <property type="project" value="TreeGrafter"/>
</dbReference>
<dbReference type="Pfam" id="PF00063">
    <property type="entry name" value="Myosin_head"/>
    <property type="match status" value="1"/>
</dbReference>
<organism evidence="9 10">
    <name type="scientific">Knipowitschia caucasica</name>
    <name type="common">Caucasian dwarf goby</name>
    <name type="synonym">Pomatoschistus caucasicus</name>
    <dbReference type="NCBI Taxonomy" id="637954"/>
    <lineage>
        <taxon>Eukaryota</taxon>
        <taxon>Metazoa</taxon>
        <taxon>Chordata</taxon>
        <taxon>Craniata</taxon>
        <taxon>Vertebrata</taxon>
        <taxon>Euteleostomi</taxon>
        <taxon>Actinopterygii</taxon>
        <taxon>Neopterygii</taxon>
        <taxon>Teleostei</taxon>
        <taxon>Neoteleostei</taxon>
        <taxon>Acanthomorphata</taxon>
        <taxon>Gobiaria</taxon>
        <taxon>Gobiiformes</taxon>
        <taxon>Gobioidei</taxon>
        <taxon>Gobiidae</taxon>
        <taxon>Gobiinae</taxon>
        <taxon>Knipowitschia</taxon>
    </lineage>
</organism>
<sequence length="424" mass="49553">MHALAHHFVHQLSLSCGRSINSSAQQVVTQFKVSLVGLTEILMSKEPWYVRCIKPNESKQPVCSSSSNPGLPPTGRFDDVLVRHQVKYLGLMEHLRVRRAGFAYRRKFEIFLQRYKALCPETWPNWRGSAGEGVRRLVRHLGYTPDDYKMGRTKIFIRHPRTLFATEDAFQLCKHKLATRIQAKYKGYRVKGNYIKQREAATKIETCWRGLMARKEKDKRQWAVKVIKKFIKGFMTRHDAAGADNSEYLTYVRQSYLTRLKDSLPLSLMEREAWLTPPPIMQEASQLLKRLYTRHMVRLYVRGITPQRKAQMLLKLQSSNIFKGKKENYPFSVCVPFCNTRIAEEDISLKVLQMIRPERVQYSVPVVKYDRNGFRPRLRQLLFTLEAAYLLEEAKVKQRIDFTSLKGVSVSNFKRQLPDPTRHI</sequence>
<dbReference type="SMART" id="SM00015">
    <property type="entry name" value="IQ"/>
    <property type="match status" value="3"/>
</dbReference>
<evidence type="ECO:0000256" key="4">
    <source>
        <dbReference type="ARBA" id="ARBA00023175"/>
    </source>
</evidence>
<dbReference type="Gene3D" id="3.40.850.10">
    <property type="entry name" value="Kinesin motor domain"/>
    <property type="match status" value="1"/>
</dbReference>
<dbReference type="PROSITE" id="PS51456">
    <property type="entry name" value="MYOSIN_MOTOR"/>
    <property type="match status" value="1"/>
</dbReference>
<dbReference type="PROSITE" id="PS51757">
    <property type="entry name" value="TH1"/>
    <property type="match status" value="1"/>
</dbReference>
<dbReference type="InterPro" id="IPR036961">
    <property type="entry name" value="Kinesin_motor_dom_sf"/>
</dbReference>
<dbReference type="GO" id="GO:0005524">
    <property type="term" value="F:ATP binding"/>
    <property type="evidence" value="ECO:0007669"/>
    <property type="project" value="UniProtKB-KW"/>
</dbReference>
<dbReference type="FunFam" id="1.20.5.190:FF:000085">
    <property type="entry name" value="Myosin IHa"/>
    <property type="match status" value="1"/>
</dbReference>
<protein>
    <submittedName>
        <fullName evidence="9">Uncharacterized protein</fullName>
    </submittedName>
</protein>
<dbReference type="SUPFAM" id="SSF52540">
    <property type="entry name" value="P-loop containing nucleoside triphosphate hydrolases"/>
    <property type="match status" value="1"/>
</dbReference>
<evidence type="ECO:0000256" key="5">
    <source>
        <dbReference type="ARBA" id="ARBA00023203"/>
    </source>
</evidence>
<dbReference type="InterPro" id="IPR001609">
    <property type="entry name" value="Myosin_head_motor_dom-like"/>
</dbReference>
<evidence type="ECO:0000313" key="10">
    <source>
        <dbReference type="Proteomes" id="UP001497482"/>
    </source>
</evidence>
<dbReference type="EMBL" id="OZ035823">
    <property type="protein sequence ID" value="CAL1569420.1"/>
    <property type="molecule type" value="Genomic_DNA"/>
</dbReference>
<dbReference type="GO" id="GO:0051015">
    <property type="term" value="F:actin filament binding"/>
    <property type="evidence" value="ECO:0007669"/>
    <property type="project" value="TreeGrafter"/>
</dbReference>
<name>A0AAV2IWL8_KNICA</name>